<dbReference type="Proteomes" id="UP000215214">
    <property type="component" value="Chromosome TJEJU"/>
</dbReference>
<protein>
    <submittedName>
        <fullName evidence="2">Probable alginate lyase, family PL6</fullName>
        <ecNumber evidence="2">4.2.2.-</ecNumber>
    </submittedName>
</protein>
<dbReference type="InterPro" id="IPR039513">
    <property type="entry name" value="PL-6"/>
</dbReference>
<dbReference type="GO" id="GO:0016829">
    <property type="term" value="F:lyase activity"/>
    <property type="evidence" value="ECO:0007669"/>
    <property type="project" value="UniProtKB-KW"/>
</dbReference>
<dbReference type="Pfam" id="PF14592">
    <property type="entry name" value="Chondroitinas_B"/>
    <property type="match status" value="1"/>
</dbReference>
<sequence length="773" mass="87420">MGKIILKVRKFILCFIIIAMCCNCNTVTKNEILVKTKAALEEAIHKAKPGDVILLSNGEWEDIELKFYAIGTKKAPITLKAQEKGKVFITGKSFLKIGGEYLKVEDLHFKDGYTTEKAVIRFKVDNNKIAKNCTVSNCVIEDFTQPDRNKKDHWIEFWGQQNQLDHCYITGKSNQGPTLRVFLKGNENINTYHKIFANHFGPRPRKGGPRAETMQIGDSYTSMTPAYVKVENNYFEKCNGEVEIISSKSNFNEFNHNVFYQCEGSLVLRHGNYNKINGNIFIGNDSSDFIGGIRVINTGHWITNNYFYNLKGKEFRAPLAIMNGIPKSPLNRYNQVTDVVIANNSWVNCRAPFHFSVGANLEQSDVLPPSEIRSARPERVIIANNILYNESYEDIPIVTYDKVDGISFYKNISNNPNISKVQTEGIITQKFETKVESSWLQISIAINETPYDGFEFEDRITTDLFGNKRVNNTIGAIQIDGKNISKEINTNQYGTDWFHPNDKKVTEEEFTVNTAKELKVAIEKTKEKAVIYLTGNDYELETSLHIKKKIKITPKGSNKKVNITFISDVPAFVLHPNANLEISGLNLKGNKKNKAFTTLKELMHSPYNLTVNDTNVEDFQTILEVSKGSFADEITIKNSQFANCKNGILLNKETNDKGDYNAEFLKIENTTFNKIENNVVDYYRGGYDESTIGGNLILQNSKFINCGRGAKNEILIKTRGIVNMVFKDNTFTNNAVDYIAILWGAKGQKGVNNTIQNSGILKVEENLALKLIY</sequence>
<accession>A0A238UAI6</accession>
<reference evidence="2 3" key="1">
    <citation type="submission" date="2017-07" db="EMBL/GenBank/DDBJ databases">
        <authorList>
            <person name="Sun Z.S."/>
            <person name="Albrecht U."/>
            <person name="Echele G."/>
            <person name="Lee C.C."/>
        </authorList>
    </citation>
    <scope>NUCLEOTIDE SEQUENCE [LARGE SCALE GENOMIC DNA]</scope>
    <source>
        <strain evidence="3">type strain: KCTC 22618</strain>
    </source>
</reference>
<feature type="signal peptide" evidence="1">
    <location>
        <begin position="1"/>
        <end position="21"/>
    </location>
</feature>
<dbReference type="KEGG" id="tje:TJEJU_2495"/>
<dbReference type="AlphaFoldDB" id="A0A238UAI6"/>
<dbReference type="EC" id="4.2.2.-" evidence="2"/>
<evidence type="ECO:0000256" key="1">
    <source>
        <dbReference type="SAM" id="SignalP"/>
    </source>
</evidence>
<organism evidence="2 3">
    <name type="scientific">Tenacibaculum jejuense</name>
    <dbReference type="NCBI Taxonomy" id="584609"/>
    <lineage>
        <taxon>Bacteria</taxon>
        <taxon>Pseudomonadati</taxon>
        <taxon>Bacteroidota</taxon>
        <taxon>Flavobacteriia</taxon>
        <taxon>Flavobacteriales</taxon>
        <taxon>Flavobacteriaceae</taxon>
        <taxon>Tenacibaculum</taxon>
    </lineage>
</organism>
<dbReference type="SUPFAM" id="SSF51126">
    <property type="entry name" value="Pectin lyase-like"/>
    <property type="match status" value="2"/>
</dbReference>
<dbReference type="EMBL" id="LT899436">
    <property type="protein sequence ID" value="SNR16179.1"/>
    <property type="molecule type" value="Genomic_DNA"/>
</dbReference>
<evidence type="ECO:0000313" key="3">
    <source>
        <dbReference type="Proteomes" id="UP000215214"/>
    </source>
</evidence>
<gene>
    <name evidence="2" type="primary">alyA4</name>
    <name evidence="2" type="ORF">TJEJU_2495</name>
</gene>
<dbReference type="InterPro" id="IPR006626">
    <property type="entry name" value="PbH1"/>
</dbReference>
<keyword evidence="3" id="KW-1185">Reference proteome</keyword>
<proteinExistence type="predicted"/>
<dbReference type="InterPro" id="IPR012334">
    <property type="entry name" value="Pectin_lyas_fold"/>
</dbReference>
<name>A0A238UAI6_9FLAO</name>
<dbReference type="RefSeq" id="WP_231970186.1">
    <property type="nucleotide sequence ID" value="NZ_LT899436.1"/>
</dbReference>
<dbReference type="CDD" id="cd14251">
    <property type="entry name" value="PL-6"/>
    <property type="match status" value="1"/>
</dbReference>
<dbReference type="SMART" id="SM00710">
    <property type="entry name" value="PbH1"/>
    <property type="match status" value="6"/>
</dbReference>
<feature type="chain" id="PRO_5012647173" evidence="1">
    <location>
        <begin position="22"/>
        <end position="773"/>
    </location>
</feature>
<dbReference type="InterPro" id="IPR011050">
    <property type="entry name" value="Pectin_lyase_fold/virulence"/>
</dbReference>
<keyword evidence="2" id="KW-0456">Lyase</keyword>
<keyword evidence="1" id="KW-0732">Signal</keyword>
<dbReference type="Gene3D" id="2.160.20.10">
    <property type="entry name" value="Single-stranded right-handed beta-helix, Pectin lyase-like"/>
    <property type="match status" value="2"/>
</dbReference>
<evidence type="ECO:0000313" key="2">
    <source>
        <dbReference type="EMBL" id="SNR16179.1"/>
    </source>
</evidence>